<organism evidence="2 3">
    <name type="scientific">Stephania cephalantha</name>
    <dbReference type="NCBI Taxonomy" id="152367"/>
    <lineage>
        <taxon>Eukaryota</taxon>
        <taxon>Viridiplantae</taxon>
        <taxon>Streptophyta</taxon>
        <taxon>Embryophyta</taxon>
        <taxon>Tracheophyta</taxon>
        <taxon>Spermatophyta</taxon>
        <taxon>Magnoliopsida</taxon>
        <taxon>Ranunculales</taxon>
        <taxon>Menispermaceae</taxon>
        <taxon>Menispermoideae</taxon>
        <taxon>Cissampelideae</taxon>
        <taxon>Stephania</taxon>
    </lineage>
</organism>
<feature type="compositionally biased region" description="Basic and acidic residues" evidence="1">
    <location>
        <begin position="102"/>
        <end position="122"/>
    </location>
</feature>
<dbReference type="Proteomes" id="UP001419268">
    <property type="component" value="Unassembled WGS sequence"/>
</dbReference>
<evidence type="ECO:0000313" key="3">
    <source>
        <dbReference type="Proteomes" id="UP001419268"/>
    </source>
</evidence>
<evidence type="ECO:0000256" key="1">
    <source>
        <dbReference type="SAM" id="MobiDB-lite"/>
    </source>
</evidence>
<feature type="region of interest" description="Disordered" evidence="1">
    <location>
        <begin position="1"/>
        <end position="122"/>
    </location>
</feature>
<protein>
    <submittedName>
        <fullName evidence="2">Uncharacterized protein</fullName>
    </submittedName>
</protein>
<gene>
    <name evidence="2" type="ORF">Scep_013195</name>
</gene>
<comment type="caution">
    <text evidence="2">The sequence shown here is derived from an EMBL/GenBank/DDBJ whole genome shotgun (WGS) entry which is preliminary data.</text>
</comment>
<dbReference type="AlphaFoldDB" id="A0AAP0JIV0"/>
<evidence type="ECO:0000313" key="2">
    <source>
        <dbReference type="EMBL" id="KAK9133667.1"/>
    </source>
</evidence>
<feature type="compositionally biased region" description="Basic and acidic residues" evidence="1">
    <location>
        <begin position="1"/>
        <end position="10"/>
    </location>
</feature>
<keyword evidence="3" id="KW-1185">Reference proteome</keyword>
<accession>A0AAP0JIV0</accession>
<proteinExistence type="predicted"/>
<name>A0AAP0JIV0_9MAGN</name>
<feature type="compositionally biased region" description="Basic residues" evidence="1">
    <location>
        <begin position="85"/>
        <end position="94"/>
    </location>
</feature>
<dbReference type="EMBL" id="JBBNAG010000005">
    <property type="protein sequence ID" value="KAK9133667.1"/>
    <property type="molecule type" value="Genomic_DNA"/>
</dbReference>
<sequence>MRRAASERGGRPATRRSRTVTKKRTAGEGRRRAPMTASSGDAYGGAGVETTHSREWRGTASARTMASTRNAEDRQRAAPVSWMRTGRRRLRLRGSRGGAETKCADRQKKPGRRDRQRDAAAA</sequence>
<feature type="compositionally biased region" description="Basic residues" evidence="1">
    <location>
        <begin position="13"/>
        <end position="24"/>
    </location>
</feature>
<reference evidence="2 3" key="1">
    <citation type="submission" date="2024-01" db="EMBL/GenBank/DDBJ databases">
        <title>Genome assemblies of Stephania.</title>
        <authorList>
            <person name="Yang L."/>
        </authorList>
    </citation>
    <scope>NUCLEOTIDE SEQUENCE [LARGE SCALE GENOMIC DNA]</scope>
    <source>
        <strain evidence="2">JXDWG</strain>
        <tissue evidence="2">Leaf</tissue>
    </source>
</reference>